<protein>
    <recommendedName>
        <fullName evidence="6">Alpha/beta-hydrolase catalytic domain-containing protein</fullName>
    </recommendedName>
</protein>
<dbReference type="InterPro" id="IPR027787">
    <property type="entry name" value="Alpha/beta-hydrolase_catalytic"/>
</dbReference>
<dbReference type="Proteomes" id="UP000247696">
    <property type="component" value="Chromosome"/>
</dbReference>
<dbReference type="AlphaFoldDB" id="A0A2Z3YN29"/>
<evidence type="ECO:0008006" key="6">
    <source>
        <dbReference type="Google" id="ProtNLM"/>
    </source>
</evidence>
<dbReference type="InterPro" id="IPR027788">
    <property type="entry name" value="Alpha/beta-hydrolase_N_dom"/>
</dbReference>
<reference evidence="5" key="1">
    <citation type="submission" date="2017-11" db="EMBL/GenBank/DDBJ databases">
        <title>Otitis media/interna in a cat caused by the recently described species Corynebacterium provencense.</title>
        <authorList>
            <person name="Kittl S."/>
            <person name="Brodard I."/>
            <person name="Rychener L."/>
            <person name="Jores J."/>
            <person name="Roosje P."/>
            <person name="Gobeli Brawand S."/>
        </authorList>
    </citation>
    <scope>NUCLEOTIDE SEQUENCE [LARGE SCALE GENOMIC DNA]</scope>
    <source>
        <strain evidence="5">17KM38</strain>
    </source>
</reference>
<name>A0A2Z3YN29_9CORY</name>
<gene>
    <name evidence="4" type="ORF">Csp1_08780</name>
</gene>
<dbReference type="Pfam" id="PF15420">
    <property type="entry name" value="Abhydrolase_9_N"/>
    <property type="match status" value="1"/>
</dbReference>
<organism evidence="4 5">
    <name type="scientific">Corynebacterium provencense</name>
    <dbReference type="NCBI Taxonomy" id="1737425"/>
    <lineage>
        <taxon>Bacteria</taxon>
        <taxon>Bacillati</taxon>
        <taxon>Actinomycetota</taxon>
        <taxon>Actinomycetes</taxon>
        <taxon>Mycobacteriales</taxon>
        <taxon>Corynebacteriaceae</taxon>
        <taxon>Corynebacterium</taxon>
    </lineage>
</organism>
<feature type="domain" description="Alpha/beta-hydrolase N-terminal" evidence="3">
    <location>
        <begin position="50"/>
        <end position="270"/>
    </location>
</feature>
<dbReference type="KEGG" id="cpre:Csp1_08780"/>
<feature type="transmembrane region" description="Helical" evidence="1">
    <location>
        <begin position="36"/>
        <end position="55"/>
    </location>
</feature>
<keyword evidence="1" id="KW-0812">Transmembrane</keyword>
<feature type="transmembrane region" description="Helical" evidence="1">
    <location>
        <begin position="61"/>
        <end position="82"/>
    </location>
</feature>
<feature type="transmembrane region" description="Helical" evidence="1">
    <location>
        <begin position="155"/>
        <end position="182"/>
    </location>
</feature>
<evidence type="ECO:0000259" key="2">
    <source>
        <dbReference type="Pfam" id="PF10081"/>
    </source>
</evidence>
<proteinExistence type="predicted"/>
<dbReference type="EMBL" id="CP024988">
    <property type="protein sequence ID" value="AWT25686.1"/>
    <property type="molecule type" value="Genomic_DNA"/>
</dbReference>
<dbReference type="OrthoDB" id="4397445at2"/>
<evidence type="ECO:0000313" key="5">
    <source>
        <dbReference type="Proteomes" id="UP000247696"/>
    </source>
</evidence>
<keyword evidence="5" id="KW-1185">Reference proteome</keyword>
<feature type="domain" description="Alpha/beta-hydrolase catalytic" evidence="2">
    <location>
        <begin position="288"/>
        <end position="583"/>
    </location>
</feature>
<feature type="transmembrane region" description="Helical" evidence="1">
    <location>
        <begin position="194"/>
        <end position="215"/>
    </location>
</feature>
<sequence>MSENTGAAVTGTADRTGAPRRFVHFFGFRSPTPPNVWGLICGGVMFALSLTPSLIPRTWLYQGLSCGLSAATGHLIGLMLMWNWRMWLRDTVEPVWRSAVRGRRVPELWVTRGRRALVVLIPVALLLWVLVAVRWQRELADLMGARSYTAAQFLLVLPTGLAVWVLLDTVGRAVSAIAGLLADAVPGRSTRYGLRLMVSWGAVAVVTVLLVDFVLPGTVRRATEQFFSVSREPIRPDLVRPHVSERSGGPGSPTRWEDLGAYGTRFTALGLYREDLEKLTGRPAKEPIRAYAGIDDGADDVERARHVVSELERTGASERKALLVTPATGTGWVNPTTAQAFELMFDGDTAIASAQYSDVPSAVQFVTDRDRVAEYGRALVSTVVDWWHTLPADHRPKLYIYGESLGTTAAEGAFSGVRDIAGAVDGMLLVGPPNSNELHRDLVTRRDPGTTEVSPEYSGGMMVRFAENADDITRWRHELSDPDSADEWRSPRVLYVQHPSDPVVWWSPDLIFRRPDWLREPPGFDRTPAMNWMPFVTFWQVTLDLPRAAKVPDGHGHNYGASVVDGLAAVVGANYSDAEVERLRDELAVAMQNQGPEKEIGGNDSRG</sequence>
<evidence type="ECO:0000256" key="1">
    <source>
        <dbReference type="SAM" id="Phobius"/>
    </source>
</evidence>
<evidence type="ECO:0000259" key="3">
    <source>
        <dbReference type="Pfam" id="PF15420"/>
    </source>
</evidence>
<dbReference type="Pfam" id="PF10081">
    <property type="entry name" value="Abhydrolase_9"/>
    <property type="match status" value="1"/>
</dbReference>
<dbReference type="RefSeq" id="WP_078057038.1">
    <property type="nucleotide sequence ID" value="NZ_CABKVS010000001.1"/>
</dbReference>
<accession>A0A2Z3YN29</accession>
<evidence type="ECO:0000313" key="4">
    <source>
        <dbReference type="EMBL" id="AWT25686.1"/>
    </source>
</evidence>
<keyword evidence="1" id="KW-0472">Membrane</keyword>
<keyword evidence="1" id="KW-1133">Transmembrane helix</keyword>
<dbReference type="STRING" id="1737425.GCA_900049755_00412"/>
<feature type="transmembrane region" description="Helical" evidence="1">
    <location>
        <begin position="116"/>
        <end position="135"/>
    </location>
</feature>